<feature type="compositionally biased region" description="Low complexity" evidence="1">
    <location>
        <begin position="277"/>
        <end position="286"/>
    </location>
</feature>
<feature type="compositionally biased region" description="Basic and acidic residues" evidence="1">
    <location>
        <begin position="287"/>
        <end position="297"/>
    </location>
</feature>
<proteinExistence type="predicted"/>
<evidence type="ECO:0000313" key="3">
    <source>
        <dbReference type="Proteomes" id="UP000241890"/>
    </source>
</evidence>
<dbReference type="InParanoid" id="A0A2R5GT54"/>
<feature type="compositionally biased region" description="Basic and acidic residues" evidence="1">
    <location>
        <begin position="147"/>
        <end position="181"/>
    </location>
</feature>
<dbReference type="AlphaFoldDB" id="A0A2R5GT54"/>
<organism evidence="2 3">
    <name type="scientific">Hondaea fermentalgiana</name>
    <dbReference type="NCBI Taxonomy" id="2315210"/>
    <lineage>
        <taxon>Eukaryota</taxon>
        <taxon>Sar</taxon>
        <taxon>Stramenopiles</taxon>
        <taxon>Bigyra</taxon>
        <taxon>Labyrinthulomycetes</taxon>
        <taxon>Thraustochytrida</taxon>
        <taxon>Thraustochytriidae</taxon>
        <taxon>Hondaea</taxon>
    </lineage>
</organism>
<reference evidence="2 3" key="1">
    <citation type="submission" date="2017-12" db="EMBL/GenBank/DDBJ databases">
        <title>Sequencing, de novo assembly and annotation of complete genome of a new Thraustochytrid species, strain FCC1311.</title>
        <authorList>
            <person name="Sedici K."/>
            <person name="Godart F."/>
            <person name="Aiese Cigliano R."/>
            <person name="Sanseverino W."/>
            <person name="Barakat M."/>
            <person name="Ortet P."/>
            <person name="Marechal E."/>
            <person name="Cagnac O."/>
            <person name="Amato A."/>
        </authorList>
    </citation>
    <scope>NUCLEOTIDE SEQUENCE [LARGE SCALE GENOMIC DNA]</scope>
</reference>
<gene>
    <name evidence="2" type="ORF">FCC1311_080582</name>
</gene>
<comment type="caution">
    <text evidence="2">The sequence shown here is derived from an EMBL/GenBank/DDBJ whole genome shotgun (WGS) entry which is preliminary data.</text>
</comment>
<name>A0A2R5GT54_9STRA</name>
<feature type="compositionally biased region" description="Basic and acidic residues" evidence="1">
    <location>
        <begin position="113"/>
        <end position="137"/>
    </location>
</feature>
<dbReference type="Proteomes" id="UP000241890">
    <property type="component" value="Unassembled WGS sequence"/>
</dbReference>
<feature type="compositionally biased region" description="Basic and acidic residues" evidence="1">
    <location>
        <begin position="40"/>
        <end position="75"/>
    </location>
</feature>
<sequence>MSGAGEVHTPERSQKLKEEQTKRNSAFKENLNTRLEQFAQEERETKARFEANKPDVAARKQEVRDEQAKRDKAFAEKREAAVQKYFQDLEEAAPAREQQRREMTESIAARTKASHEARVEKDNAFKADRDQRVKEYVTSEDAASAKGKSDEEKEALRDQFRAKSRADALKRRQKYAEEQRAKWAASLTSGAETYYKNKAAAPAPSRPRRSTPDSVAGSNNEGKGAELKKDGGASQEAAVPAHIASQRALPIFMSRGVPVRERAEPAVDAAAAKKEAQTAPTKIAARNAEKRDARAARDAKFKEDYASTLRAFLEEESVREEESAAFSMKIVTDLKDKFNADADARKARDEKQAAARQENLASFLAREKNDLAQEKDANAQKITEIQTRLRDLDAKRRAMDAKFREARAAAAAAH</sequence>
<evidence type="ECO:0000313" key="2">
    <source>
        <dbReference type="EMBL" id="GBG31833.1"/>
    </source>
</evidence>
<feature type="region of interest" description="Disordered" evidence="1">
    <location>
        <begin position="91"/>
        <end position="245"/>
    </location>
</feature>
<evidence type="ECO:0000256" key="1">
    <source>
        <dbReference type="SAM" id="MobiDB-lite"/>
    </source>
</evidence>
<accession>A0A2R5GT54</accession>
<feature type="compositionally biased region" description="Basic and acidic residues" evidence="1">
    <location>
        <begin position="262"/>
        <end position="276"/>
    </location>
</feature>
<feature type="region of interest" description="Disordered" evidence="1">
    <location>
        <begin position="1"/>
        <end position="75"/>
    </location>
</feature>
<feature type="compositionally biased region" description="Basic and acidic residues" evidence="1">
    <location>
        <begin position="8"/>
        <end position="22"/>
    </location>
</feature>
<feature type="compositionally biased region" description="Basic and acidic residues" evidence="1">
    <location>
        <begin position="93"/>
        <end position="104"/>
    </location>
</feature>
<protein>
    <submittedName>
        <fullName evidence="2">Uncharacterized protein</fullName>
    </submittedName>
</protein>
<keyword evidence="3" id="KW-1185">Reference proteome</keyword>
<feature type="compositionally biased region" description="Polar residues" evidence="1">
    <location>
        <begin position="212"/>
        <end position="221"/>
    </location>
</feature>
<feature type="region of interest" description="Disordered" evidence="1">
    <location>
        <begin position="262"/>
        <end position="297"/>
    </location>
</feature>
<dbReference type="EMBL" id="BEYU01000108">
    <property type="protein sequence ID" value="GBG31833.1"/>
    <property type="molecule type" value="Genomic_DNA"/>
</dbReference>